<dbReference type="STRING" id="1774970.AUC70_07230"/>
<evidence type="ECO:0000313" key="7">
    <source>
        <dbReference type="Proteomes" id="UP000094172"/>
    </source>
</evidence>
<comment type="subcellular location">
    <subcellularLocation>
        <location evidence="1">Membrane</location>
        <topology evidence="1">Multi-pass membrane protein</topology>
    </subcellularLocation>
</comment>
<evidence type="ECO:0000313" key="6">
    <source>
        <dbReference type="EMBL" id="ODR94447.1"/>
    </source>
</evidence>
<name>A0A1E3VLQ6_9HYPH</name>
<dbReference type="GO" id="GO:0016020">
    <property type="term" value="C:membrane"/>
    <property type="evidence" value="ECO:0007669"/>
    <property type="project" value="UniProtKB-SubCell"/>
</dbReference>
<feature type="transmembrane region" description="Helical" evidence="5">
    <location>
        <begin position="149"/>
        <end position="174"/>
    </location>
</feature>
<dbReference type="InterPro" id="IPR023380">
    <property type="entry name" value="DsbB-like_sf"/>
</dbReference>
<evidence type="ECO:0000256" key="5">
    <source>
        <dbReference type="SAM" id="Phobius"/>
    </source>
</evidence>
<feature type="transmembrane region" description="Helical" evidence="5">
    <location>
        <begin position="45"/>
        <end position="64"/>
    </location>
</feature>
<protein>
    <submittedName>
        <fullName evidence="6">Disulfide bond formation protein B</fullName>
    </submittedName>
</protein>
<dbReference type="EMBL" id="LPWE01000012">
    <property type="protein sequence ID" value="ODR94447.1"/>
    <property type="molecule type" value="Genomic_DNA"/>
</dbReference>
<keyword evidence="3 5" id="KW-1133">Transmembrane helix</keyword>
<sequence length="189" mass="20181">MRSRNVSAELSKLLNALGLLAIGTVLTMAFIDQVWFGELPCPLCILQRAGLIAAGCGIALNVVFGPKPSHYGIAIIGGIASAAISMRQILLHIVPGTGFYGPPVWGMHLYTWAFLFAVAIVLGSGIMLLGDRQFSQVQSASGRLKGLPLIAILLFFILTFANIFSTIALCGTGLCPDNPENYELFQIND</sequence>
<reference evidence="6 7" key="1">
    <citation type="journal article" date="2016" name="Environ. Microbiol.">
        <title>New Methyloceanibacter diversity from North Sea sediments includes methanotroph containing solely the soluble methane monooxygenase.</title>
        <authorList>
            <person name="Vekeman B."/>
            <person name="Kerckhof F.M."/>
            <person name="Cremers G."/>
            <person name="de Vos P."/>
            <person name="Vandamme P."/>
            <person name="Boon N."/>
            <person name="Op den Camp H.J."/>
            <person name="Heylen K."/>
        </authorList>
    </citation>
    <scope>NUCLEOTIDE SEQUENCE [LARGE SCALE GENOMIC DNA]</scope>
    <source>
        <strain evidence="6 7">R-67176</strain>
    </source>
</reference>
<feature type="transmembrane region" description="Helical" evidence="5">
    <location>
        <begin position="71"/>
        <end position="90"/>
    </location>
</feature>
<dbReference type="SUPFAM" id="SSF158442">
    <property type="entry name" value="DsbB-like"/>
    <property type="match status" value="1"/>
</dbReference>
<evidence type="ECO:0000256" key="3">
    <source>
        <dbReference type="ARBA" id="ARBA00022989"/>
    </source>
</evidence>
<organism evidence="6 7">
    <name type="scientific">Methyloceanibacter stevinii</name>
    <dbReference type="NCBI Taxonomy" id="1774970"/>
    <lineage>
        <taxon>Bacteria</taxon>
        <taxon>Pseudomonadati</taxon>
        <taxon>Pseudomonadota</taxon>
        <taxon>Alphaproteobacteria</taxon>
        <taxon>Hyphomicrobiales</taxon>
        <taxon>Hyphomicrobiaceae</taxon>
        <taxon>Methyloceanibacter</taxon>
    </lineage>
</organism>
<dbReference type="GO" id="GO:0015035">
    <property type="term" value="F:protein-disulfide reductase activity"/>
    <property type="evidence" value="ECO:0007669"/>
    <property type="project" value="InterPro"/>
</dbReference>
<proteinExistence type="predicted"/>
<feature type="transmembrane region" description="Helical" evidence="5">
    <location>
        <begin position="12"/>
        <end position="33"/>
    </location>
</feature>
<dbReference type="InterPro" id="IPR003752">
    <property type="entry name" value="DiS_bond_form_DsbB/BdbC"/>
</dbReference>
<accession>A0A1E3VLQ6</accession>
<dbReference type="GO" id="GO:0006457">
    <property type="term" value="P:protein folding"/>
    <property type="evidence" value="ECO:0007669"/>
    <property type="project" value="InterPro"/>
</dbReference>
<feature type="transmembrane region" description="Helical" evidence="5">
    <location>
        <begin position="110"/>
        <end position="129"/>
    </location>
</feature>
<keyword evidence="2 5" id="KW-0812">Transmembrane</keyword>
<dbReference type="Gene3D" id="1.20.1550.10">
    <property type="entry name" value="DsbB-like"/>
    <property type="match status" value="1"/>
</dbReference>
<dbReference type="Pfam" id="PF02600">
    <property type="entry name" value="DsbB"/>
    <property type="match status" value="1"/>
</dbReference>
<dbReference type="Proteomes" id="UP000094172">
    <property type="component" value="Unassembled WGS sequence"/>
</dbReference>
<keyword evidence="7" id="KW-1185">Reference proteome</keyword>
<evidence type="ECO:0000256" key="1">
    <source>
        <dbReference type="ARBA" id="ARBA00004141"/>
    </source>
</evidence>
<gene>
    <name evidence="6" type="ORF">AUC70_07230</name>
</gene>
<evidence type="ECO:0000256" key="4">
    <source>
        <dbReference type="ARBA" id="ARBA00023136"/>
    </source>
</evidence>
<keyword evidence="4 5" id="KW-0472">Membrane</keyword>
<dbReference type="AlphaFoldDB" id="A0A1E3VLQ6"/>
<comment type="caution">
    <text evidence="6">The sequence shown here is derived from an EMBL/GenBank/DDBJ whole genome shotgun (WGS) entry which is preliminary data.</text>
</comment>
<evidence type="ECO:0000256" key="2">
    <source>
        <dbReference type="ARBA" id="ARBA00022692"/>
    </source>
</evidence>